<evidence type="ECO:0000256" key="2">
    <source>
        <dbReference type="SAM" id="MobiDB-lite"/>
    </source>
</evidence>
<protein>
    <submittedName>
        <fullName evidence="3">Uncharacterized protein</fullName>
    </submittedName>
</protein>
<dbReference type="EMBL" id="VAWE01000002">
    <property type="protein sequence ID" value="TLQ39413.1"/>
    <property type="molecule type" value="Genomic_DNA"/>
</dbReference>
<feature type="region of interest" description="Disordered" evidence="2">
    <location>
        <begin position="220"/>
        <end position="271"/>
    </location>
</feature>
<evidence type="ECO:0000313" key="3">
    <source>
        <dbReference type="EMBL" id="TLQ39413.1"/>
    </source>
</evidence>
<evidence type="ECO:0000256" key="1">
    <source>
        <dbReference type="SAM" id="Coils"/>
    </source>
</evidence>
<proteinExistence type="predicted"/>
<feature type="compositionally biased region" description="Basic and acidic residues" evidence="2">
    <location>
        <begin position="252"/>
        <end position="271"/>
    </location>
</feature>
<feature type="coiled-coil region" evidence="1">
    <location>
        <begin position="5"/>
        <end position="44"/>
    </location>
</feature>
<organism evidence="3 4">
    <name type="scientific">Streptomyces marianii</name>
    <dbReference type="NCBI Taxonomy" id="1817406"/>
    <lineage>
        <taxon>Bacteria</taxon>
        <taxon>Bacillati</taxon>
        <taxon>Actinomycetota</taxon>
        <taxon>Actinomycetes</taxon>
        <taxon>Kitasatosporales</taxon>
        <taxon>Streptomycetaceae</taxon>
        <taxon>Streptomyces</taxon>
    </lineage>
</organism>
<feature type="compositionally biased region" description="Low complexity" evidence="2">
    <location>
        <begin position="225"/>
        <end position="240"/>
    </location>
</feature>
<keyword evidence="1" id="KW-0175">Coiled coil</keyword>
<dbReference type="Proteomes" id="UP000305921">
    <property type="component" value="Unassembled WGS sequence"/>
</dbReference>
<gene>
    <name evidence="3" type="ORF">FEF34_39230</name>
</gene>
<evidence type="ECO:0000313" key="4">
    <source>
        <dbReference type="Proteomes" id="UP000305921"/>
    </source>
</evidence>
<comment type="caution">
    <text evidence="3">The sequence shown here is derived from an EMBL/GenBank/DDBJ whole genome shotgun (WGS) entry which is preliminary data.</text>
</comment>
<reference evidence="3 4" key="1">
    <citation type="submission" date="2019-05" db="EMBL/GenBank/DDBJ databases">
        <title>Streptomyces marianii sp. nov., a novel marine actinomycete from southern coast of India.</title>
        <authorList>
            <person name="Iniyan A.M."/>
            <person name="Wink J."/>
            <person name="Ramprasad E."/>
            <person name="Ramana C.V."/>
            <person name="Bunk B."/>
            <person name="Sproer C."/>
            <person name="Joseph F.-J.R.S."/>
            <person name="Vincent S.G.P."/>
        </authorList>
    </citation>
    <scope>NUCLEOTIDE SEQUENCE [LARGE SCALE GENOMIC DNA]</scope>
    <source>
        <strain evidence="3 4">ICN19</strain>
    </source>
</reference>
<sequence length="271" mass="29820">MDEALDAIEDRISRLRVEMRAARAAADLDRLEELRTQLTNAQNAWDDLLGMPADRPLTASLKSAREQVVQTLNLIGAPAARKVIRTVHEAFFGTELPDSRTATLRRDEERSYLSRASSRTYVCPALTADGFQPARSVLVSSAWPLAQRLLGPDSERVNYLIMASNLADAGKAHDVRPGTAVDRLLQEVALNLQGVERGRRISPERIYAAAQAELERIAPRDQATRARAAQDASRLAARQQLFGVQSGSRSAPRHDPRQPSGTRHEGKSNDG</sequence>
<name>A0A5R9DWF7_9ACTN</name>
<dbReference type="RefSeq" id="WP_138058223.1">
    <property type="nucleotide sequence ID" value="NZ_VAWE01000002.1"/>
</dbReference>
<dbReference type="AlphaFoldDB" id="A0A5R9DWF7"/>
<dbReference type="OrthoDB" id="8443433at2"/>
<keyword evidence="4" id="KW-1185">Reference proteome</keyword>
<accession>A0A5R9DWF7</accession>